<dbReference type="Pfam" id="PF02909">
    <property type="entry name" value="TetR_C_1"/>
    <property type="match status" value="1"/>
</dbReference>
<dbReference type="Pfam" id="PF00440">
    <property type="entry name" value="TetR_N"/>
    <property type="match status" value="1"/>
</dbReference>
<dbReference type="InterPro" id="IPR004111">
    <property type="entry name" value="Repressor_TetR_C"/>
</dbReference>
<evidence type="ECO:0000256" key="2">
    <source>
        <dbReference type="ARBA" id="ARBA00023125"/>
    </source>
</evidence>
<dbReference type="EMBL" id="JAJOMB010000026">
    <property type="protein sequence ID" value="MCD5316056.1"/>
    <property type="molecule type" value="Genomic_DNA"/>
</dbReference>
<proteinExistence type="predicted"/>
<dbReference type="PROSITE" id="PS50977">
    <property type="entry name" value="HTH_TETR_2"/>
    <property type="match status" value="1"/>
</dbReference>
<organism evidence="6 7">
    <name type="scientific">Kineosporia babensis</name>
    <dbReference type="NCBI Taxonomy" id="499548"/>
    <lineage>
        <taxon>Bacteria</taxon>
        <taxon>Bacillati</taxon>
        <taxon>Actinomycetota</taxon>
        <taxon>Actinomycetes</taxon>
        <taxon>Kineosporiales</taxon>
        <taxon>Kineosporiaceae</taxon>
        <taxon>Kineosporia</taxon>
    </lineage>
</organism>
<name>A0A9X1NMX2_9ACTN</name>
<dbReference type="PANTHER" id="PTHR30055">
    <property type="entry name" value="HTH-TYPE TRANSCRIPTIONAL REGULATOR RUTR"/>
    <property type="match status" value="1"/>
</dbReference>
<sequence length="228" mass="24712">MADERLVTNRRRRATKTGVVLSHDLIVRTAIRLVQEHGATGLSMRRLGGMLGADPTSIYRYFRSVDDLVRAMADDLMGRCLDGFDPDLPLRAALHDLGLRVYSALVANPRIASLTAARVTGRPNEIRIIETGLGVLRAAGFPPDEAARHYHAFIDLTLGLAALDATALTLAQTAGQPDVLAWETVYAHLDGATHPHIAASAGALGRTMRVSAYPWALEVFLDGLEARR</sequence>
<evidence type="ECO:0000259" key="5">
    <source>
        <dbReference type="PROSITE" id="PS50977"/>
    </source>
</evidence>
<keyword evidence="2 4" id="KW-0238">DNA-binding</keyword>
<dbReference type="SUPFAM" id="SSF46689">
    <property type="entry name" value="Homeodomain-like"/>
    <property type="match status" value="1"/>
</dbReference>
<evidence type="ECO:0000256" key="3">
    <source>
        <dbReference type="ARBA" id="ARBA00023163"/>
    </source>
</evidence>
<keyword evidence="3" id="KW-0804">Transcription</keyword>
<comment type="caution">
    <text evidence="6">The sequence shown here is derived from an EMBL/GenBank/DDBJ whole genome shotgun (WGS) entry which is preliminary data.</text>
</comment>
<dbReference type="GO" id="GO:0000976">
    <property type="term" value="F:transcription cis-regulatory region binding"/>
    <property type="evidence" value="ECO:0007669"/>
    <property type="project" value="TreeGrafter"/>
</dbReference>
<evidence type="ECO:0000256" key="4">
    <source>
        <dbReference type="PROSITE-ProRule" id="PRU00335"/>
    </source>
</evidence>
<accession>A0A9X1NMX2</accession>
<feature type="DNA-binding region" description="H-T-H motif" evidence="4">
    <location>
        <begin position="43"/>
        <end position="62"/>
    </location>
</feature>
<dbReference type="InterPro" id="IPR001647">
    <property type="entry name" value="HTH_TetR"/>
</dbReference>
<dbReference type="InterPro" id="IPR036271">
    <property type="entry name" value="Tet_transcr_reg_TetR-rel_C_sf"/>
</dbReference>
<evidence type="ECO:0000313" key="7">
    <source>
        <dbReference type="Proteomes" id="UP001138997"/>
    </source>
</evidence>
<evidence type="ECO:0000256" key="1">
    <source>
        <dbReference type="ARBA" id="ARBA00023015"/>
    </source>
</evidence>
<dbReference type="Gene3D" id="1.10.357.10">
    <property type="entry name" value="Tetracycline Repressor, domain 2"/>
    <property type="match status" value="1"/>
</dbReference>
<dbReference type="RefSeq" id="WP_231448898.1">
    <property type="nucleotide sequence ID" value="NZ_JAJOMB010000026.1"/>
</dbReference>
<dbReference type="GO" id="GO:0045892">
    <property type="term" value="P:negative regulation of DNA-templated transcription"/>
    <property type="evidence" value="ECO:0007669"/>
    <property type="project" value="InterPro"/>
</dbReference>
<dbReference type="InterPro" id="IPR050109">
    <property type="entry name" value="HTH-type_TetR-like_transc_reg"/>
</dbReference>
<keyword evidence="1" id="KW-0805">Transcription regulation</keyword>
<dbReference type="GO" id="GO:0003700">
    <property type="term" value="F:DNA-binding transcription factor activity"/>
    <property type="evidence" value="ECO:0007669"/>
    <property type="project" value="TreeGrafter"/>
</dbReference>
<protein>
    <submittedName>
        <fullName evidence="6">TetR/AcrR family transcriptional regulator</fullName>
    </submittedName>
</protein>
<feature type="domain" description="HTH tetR-type" evidence="5">
    <location>
        <begin position="20"/>
        <end position="80"/>
    </location>
</feature>
<dbReference type="PANTHER" id="PTHR30055:SF151">
    <property type="entry name" value="TRANSCRIPTIONAL REGULATORY PROTEIN"/>
    <property type="match status" value="1"/>
</dbReference>
<dbReference type="Proteomes" id="UP001138997">
    <property type="component" value="Unassembled WGS sequence"/>
</dbReference>
<dbReference type="InterPro" id="IPR009057">
    <property type="entry name" value="Homeodomain-like_sf"/>
</dbReference>
<dbReference type="SUPFAM" id="SSF48498">
    <property type="entry name" value="Tetracyclin repressor-like, C-terminal domain"/>
    <property type="match status" value="1"/>
</dbReference>
<evidence type="ECO:0000313" key="6">
    <source>
        <dbReference type="EMBL" id="MCD5316056.1"/>
    </source>
</evidence>
<reference evidence="6" key="1">
    <citation type="submission" date="2021-11" db="EMBL/GenBank/DDBJ databases">
        <title>Streptomyces corallinus and Kineosporia corallina sp. nov., two new coral-derived marine actinobacteria.</title>
        <authorList>
            <person name="Buangrab K."/>
            <person name="Sutthacheep M."/>
            <person name="Yeemin T."/>
            <person name="Harunari E."/>
            <person name="Igarashi Y."/>
            <person name="Sripreechasak P."/>
            <person name="Kanchanasin P."/>
            <person name="Tanasupawat S."/>
            <person name="Phongsopitanun W."/>
        </authorList>
    </citation>
    <scope>NUCLEOTIDE SEQUENCE</scope>
    <source>
        <strain evidence="6">JCM 31032</strain>
    </source>
</reference>
<gene>
    <name evidence="6" type="ORF">LR394_34690</name>
</gene>
<keyword evidence="7" id="KW-1185">Reference proteome</keyword>
<dbReference type="AlphaFoldDB" id="A0A9X1NMX2"/>